<dbReference type="PROSITE" id="PS50176">
    <property type="entry name" value="ARM_REPEAT"/>
    <property type="match status" value="1"/>
</dbReference>
<dbReference type="PANTHER" id="PTHR46241:SF1">
    <property type="entry name" value="OUTER DYNEIN ARM-DOCKING COMPLEX SUBUNIT 2"/>
    <property type="match status" value="1"/>
</dbReference>
<feature type="compositionally biased region" description="Polar residues" evidence="2">
    <location>
        <begin position="92"/>
        <end position="102"/>
    </location>
</feature>
<evidence type="ECO:0000256" key="2">
    <source>
        <dbReference type="SAM" id="MobiDB-lite"/>
    </source>
</evidence>
<dbReference type="SUPFAM" id="SSF48371">
    <property type="entry name" value="ARM repeat"/>
    <property type="match status" value="2"/>
</dbReference>
<gene>
    <name evidence="3" type="ORF">NTJ_12386</name>
</gene>
<dbReference type="PANTHER" id="PTHR46241">
    <property type="entry name" value="ARMADILLO REPEAT-CONTAINING PROTEIN 4 ARMC4"/>
    <property type="match status" value="1"/>
</dbReference>
<dbReference type="Proteomes" id="UP001307889">
    <property type="component" value="Chromosome 10"/>
</dbReference>
<protein>
    <submittedName>
        <fullName evidence="3">ARM</fullName>
    </submittedName>
</protein>
<organism evidence="3 4">
    <name type="scientific">Nesidiocoris tenuis</name>
    <dbReference type="NCBI Taxonomy" id="355587"/>
    <lineage>
        <taxon>Eukaryota</taxon>
        <taxon>Metazoa</taxon>
        <taxon>Ecdysozoa</taxon>
        <taxon>Arthropoda</taxon>
        <taxon>Hexapoda</taxon>
        <taxon>Insecta</taxon>
        <taxon>Pterygota</taxon>
        <taxon>Neoptera</taxon>
        <taxon>Paraneoptera</taxon>
        <taxon>Hemiptera</taxon>
        <taxon>Heteroptera</taxon>
        <taxon>Panheteroptera</taxon>
        <taxon>Cimicomorpha</taxon>
        <taxon>Miridae</taxon>
        <taxon>Dicyphina</taxon>
        <taxon>Nesidiocoris</taxon>
    </lineage>
</organism>
<dbReference type="InterPro" id="IPR011989">
    <property type="entry name" value="ARM-like"/>
</dbReference>
<proteinExistence type="predicted"/>
<evidence type="ECO:0000313" key="4">
    <source>
        <dbReference type="Proteomes" id="UP001307889"/>
    </source>
</evidence>
<feature type="compositionally biased region" description="Acidic residues" evidence="2">
    <location>
        <begin position="65"/>
        <end position="91"/>
    </location>
</feature>
<sequence>MPHFPVPIPVDRYKRGKERFWNLRNETGSLFGSSVGELSEDDILEPRTKYFEIVQFSENDASTASEDELLSSSDDDEDWNSVDTEDGDESSSLDVKSTASSKDSYEADSEIKPNSVNVQEDQSDDSCILSSTLTITLGKDQLTSHSELLRRKTEAAEPVEKQVVVLDNQPLDITQSTVLSTSTSDYHNTIKGMHYWEIRKIMKFLQSSDESGTTLALMRLLDCDLDDVVNHAAIEDTGAIETLLNLMNVKSAMCRIYALEVLDKLTEASDKMVEDCIDLGFTQDVHTILRSPDDQEVLIAVKCLLNLITTRRSRTVIRKAGLIPILFSLVHRVPESLLQQRLSDVLDDVQHRRLEIALGSLYALTTLSRSPKVRSDLLEDGSLSIIKVLLKSKERLVVRAALENLVLWSSVKKYRLEFQYKELIQLAMAEWTRHREIVCHFFYKMAIGEVGREQILKSEALHAIMDYLNSGLVTENPKCFKYALACIHRVHVCGILSQLSISPENWPVFIASGALASMMSLIFTTATDSHLLAECLKVLSDVAHCPEGVDFLTARYSELLPYLMSLLKEDDPLLIKCAARALAPLTRTNKELTESMTDDGECFEVLFDLLGHNDEALSTAVCDVLTSITVHASVLPVYRESGIVYNFVPLFASANESLQESVSALTAECADDTTMSREIGKLGIIQRLIQFLKSPNTHVVIAAVNALSRLSTTPHNGACAIKAGISSILLEMGSSPYTELREAAMDCAANLRNMALSVEKSVIWRPRTSRKTRHRRKALRYFKPVIHFHENIEICHLKREPTEKMTKRNS</sequence>
<name>A0ABN7B7G0_9HEMI</name>
<dbReference type="SMART" id="SM00185">
    <property type="entry name" value="ARM"/>
    <property type="match status" value="6"/>
</dbReference>
<evidence type="ECO:0000256" key="1">
    <source>
        <dbReference type="PROSITE-ProRule" id="PRU00259"/>
    </source>
</evidence>
<dbReference type="InterPro" id="IPR000225">
    <property type="entry name" value="Armadillo"/>
</dbReference>
<accession>A0ABN7B7G0</accession>
<feature type="region of interest" description="Disordered" evidence="2">
    <location>
        <begin position="61"/>
        <end position="123"/>
    </location>
</feature>
<dbReference type="InterPro" id="IPR016024">
    <property type="entry name" value="ARM-type_fold"/>
</dbReference>
<feature type="repeat" description="ARM" evidence="1">
    <location>
        <begin position="683"/>
        <end position="725"/>
    </location>
</feature>
<dbReference type="EMBL" id="AP028918">
    <property type="protein sequence ID" value="BES99569.1"/>
    <property type="molecule type" value="Genomic_DNA"/>
</dbReference>
<reference evidence="3 4" key="1">
    <citation type="submission" date="2023-09" db="EMBL/GenBank/DDBJ databases">
        <title>Nesidiocoris tenuis whole genome shotgun sequence.</title>
        <authorList>
            <person name="Shibata T."/>
            <person name="Shimoda M."/>
            <person name="Kobayashi T."/>
            <person name="Uehara T."/>
        </authorList>
    </citation>
    <scope>NUCLEOTIDE SEQUENCE [LARGE SCALE GENOMIC DNA]</scope>
    <source>
        <strain evidence="3 4">Japan</strain>
    </source>
</reference>
<evidence type="ECO:0000313" key="3">
    <source>
        <dbReference type="EMBL" id="BES99569.1"/>
    </source>
</evidence>
<dbReference type="Gene3D" id="1.25.10.10">
    <property type="entry name" value="Leucine-rich Repeat Variant"/>
    <property type="match status" value="2"/>
</dbReference>
<dbReference type="Pfam" id="PF00514">
    <property type="entry name" value="Arm"/>
    <property type="match status" value="1"/>
</dbReference>
<keyword evidence="4" id="KW-1185">Reference proteome</keyword>